<dbReference type="STRING" id="234267.Acid_0224"/>
<dbReference type="InParanoid" id="Q02CH9"/>
<dbReference type="PANTHER" id="PTHR38033:SF1">
    <property type="entry name" value="DOTU FAMILY TYPE IV_VI SECRETION SYSTEM PROTEIN"/>
    <property type="match status" value="1"/>
</dbReference>
<dbReference type="InterPro" id="IPR038522">
    <property type="entry name" value="T4/T6SS_DotU_sf"/>
</dbReference>
<dbReference type="eggNOG" id="COG3455">
    <property type="taxonomic scope" value="Bacteria"/>
</dbReference>
<dbReference type="Pfam" id="PF09850">
    <property type="entry name" value="DotU"/>
    <property type="match status" value="1"/>
</dbReference>
<dbReference type="PANTHER" id="PTHR38033">
    <property type="entry name" value="MEMBRANE PROTEIN-RELATED"/>
    <property type="match status" value="1"/>
</dbReference>
<name>Q02CH9_SOLUE</name>
<dbReference type="AlphaFoldDB" id="Q02CH9"/>
<evidence type="ECO:0000313" key="3">
    <source>
        <dbReference type="EMBL" id="ABJ81237.1"/>
    </source>
</evidence>
<gene>
    <name evidence="3" type="ordered locus">Acid_0224</name>
</gene>
<feature type="domain" description="Type IV / VI secretion system DotU" evidence="2">
    <location>
        <begin position="13"/>
        <end position="215"/>
    </location>
</feature>
<dbReference type="InterPro" id="IPR017732">
    <property type="entry name" value="T4/T6SS_DotU"/>
</dbReference>
<dbReference type="HOGENOM" id="CLU_071818_3_0_0"/>
<keyword evidence="1" id="KW-1133">Transmembrane helix</keyword>
<keyword evidence="1" id="KW-0472">Membrane</keyword>
<dbReference type="KEGG" id="sus:Acid_0224"/>
<feature type="transmembrane region" description="Helical" evidence="1">
    <location>
        <begin position="196"/>
        <end position="216"/>
    </location>
</feature>
<proteinExistence type="predicted"/>
<sequence>MPPSADTRRPENLALLFQDVLTAIVRLRSNRQGVIDPAAFRHQIREALKSAASRALSAGYTADDARHATFATVAFLDESVLNSGNPIFSEWLRKPLQAELFGTHTAGEEFFVSLQQLLGRADSADLADLIEIHYLCLLLGFGGRYSAGNRGELAQIMNLTGEKIRRIRGRFGALSPSWQPSNETVASQSDPWVKRWGIVAAVCALVTVLLFAGYMFGLSSVVSQLRTLSTQGKG</sequence>
<dbReference type="OrthoDB" id="345640at2"/>
<organism evidence="3">
    <name type="scientific">Solibacter usitatus (strain Ellin6076)</name>
    <dbReference type="NCBI Taxonomy" id="234267"/>
    <lineage>
        <taxon>Bacteria</taxon>
        <taxon>Pseudomonadati</taxon>
        <taxon>Acidobacteriota</taxon>
        <taxon>Terriglobia</taxon>
        <taxon>Bryobacterales</taxon>
        <taxon>Solibacteraceae</taxon>
        <taxon>Candidatus Solibacter</taxon>
    </lineage>
</organism>
<keyword evidence="1" id="KW-0812">Transmembrane</keyword>
<dbReference type="Gene3D" id="1.25.40.590">
    <property type="entry name" value="Type IV / VI secretion system, DotU"/>
    <property type="match status" value="1"/>
</dbReference>
<dbReference type="EMBL" id="CP000473">
    <property type="protein sequence ID" value="ABJ81237.1"/>
    <property type="molecule type" value="Genomic_DNA"/>
</dbReference>
<reference evidence="3" key="1">
    <citation type="submission" date="2006-10" db="EMBL/GenBank/DDBJ databases">
        <title>Complete sequence of Solibacter usitatus Ellin6076.</title>
        <authorList>
            <consortium name="US DOE Joint Genome Institute"/>
            <person name="Copeland A."/>
            <person name="Lucas S."/>
            <person name="Lapidus A."/>
            <person name="Barry K."/>
            <person name="Detter J.C."/>
            <person name="Glavina del Rio T."/>
            <person name="Hammon N."/>
            <person name="Israni S."/>
            <person name="Dalin E."/>
            <person name="Tice H."/>
            <person name="Pitluck S."/>
            <person name="Thompson L.S."/>
            <person name="Brettin T."/>
            <person name="Bruce D."/>
            <person name="Han C."/>
            <person name="Tapia R."/>
            <person name="Gilna P."/>
            <person name="Schmutz J."/>
            <person name="Larimer F."/>
            <person name="Land M."/>
            <person name="Hauser L."/>
            <person name="Kyrpides N."/>
            <person name="Mikhailova N."/>
            <person name="Janssen P.H."/>
            <person name="Kuske C.R."/>
            <person name="Richardson P."/>
        </authorList>
    </citation>
    <scope>NUCLEOTIDE SEQUENCE</scope>
    <source>
        <strain evidence="3">Ellin6076</strain>
    </source>
</reference>
<protein>
    <recommendedName>
        <fullName evidence="2">Type IV / VI secretion system DotU domain-containing protein</fullName>
    </recommendedName>
</protein>
<evidence type="ECO:0000259" key="2">
    <source>
        <dbReference type="Pfam" id="PF09850"/>
    </source>
</evidence>
<dbReference type="NCBIfam" id="TIGR03349">
    <property type="entry name" value="IV_VI_DotU"/>
    <property type="match status" value="1"/>
</dbReference>
<evidence type="ECO:0000256" key="1">
    <source>
        <dbReference type="SAM" id="Phobius"/>
    </source>
</evidence>
<accession>Q02CH9</accession>